<proteinExistence type="predicted"/>
<dbReference type="InterPro" id="IPR027417">
    <property type="entry name" value="P-loop_NTPase"/>
</dbReference>
<dbReference type="SUPFAM" id="SSF52540">
    <property type="entry name" value="P-loop containing nucleoside triphosphate hydrolases"/>
    <property type="match status" value="1"/>
</dbReference>
<evidence type="ECO:0000313" key="1">
    <source>
        <dbReference type="EMBL" id="MBW7573178.1"/>
    </source>
</evidence>
<protein>
    <submittedName>
        <fullName evidence="1">ParA family protein</fullName>
    </submittedName>
</protein>
<comment type="caution">
    <text evidence="1">The sequence shown here is derived from an EMBL/GenBank/DDBJ whole genome shotgun (WGS) entry which is preliminary data.</text>
</comment>
<dbReference type="Gene3D" id="3.40.50.300">
    <property type="entry name" value="P-loop containing nucleotide triphosphate hydrolases"/>
    <property type="match status" value="1"/>
</dbReference>
<accession>A0ABS7DPD9</accession>
<sequence>MDNKKITAVWGSPGSGATTTSIKVARELAKNSNVVLILTDEVTPSISLAAPPSGETKSLGHLLTQPTMTSISVFQHLIPAGRNLSLLGYQSGENEITYGEYKEKRVLDLLSILSGTADHVVIDCYHHLLTNVFTAVALEAAKTVLRVTNADPKSLLYLKSQRPYLAEERFHYDRHVNIINNILPSQPVRTYEDALGGKAYLLPHLDALKAQFDEVRLLESFSGREAKQYEPVIRNIIKEEILVD</sequence>
<dbReference type="Proteomes" id="UP000719942">
    <property type="component" value="Unassembled WGS sequence"/>
</dbReference>
<name>A0ABS7DPD9_9FIRM</name>
<gene>
    <name evidence="1" type="ORF">J5W02_10175</name>
</gene>
<dbReference type="EMBL" id="JAGFNZ010000003">
    <property type="protein sequence ID" value="MBW7573178.1"/>
    <property type="molecule type" value="Genomic_DNA"/>
</dbReference>
<keyword evidence="2" id="KW-1185">Reference proteome</keyword>
<dbReference type="RefSeq" id="WP_219965569.1">
    <property type="nucleotide sequence ID" value="NZ_JAGFNZ010000003.1"/>
</dbReference>
<reference evidence="1 2" key="1">
    <citation type="submission" date="2021-03" db="EMBL/GenBank/DDBJ databases">
        <title>Caproiciproducens sp. nov. isolated from feces of cow.</title>
        <authorList>
            <person name="Choi J.-Y."/>
        </authorList>
    </citation>
    <scope>NUCLEOTIDE SEQUENCE [LARGE SCALE GENOMIC DNA]</scope>
    <source>
        <strain evidence="1 2">AGMB10547</strain>
    </source>
</reference>
<evidence type="ECO:0000313" key="2">
    <source>
        <dbReference type="Proteomes" id="UP000719942"/>
    </source>
</evidence>
<organism evidence="1 2">
    <name type="scientific">Caproiciproducens faecalis</name>
    <dbReference type="NCBI Taxonomy" id="2820301"/>
    <lineage>
        <taxon>Bacteria</taxon>
        <taxon>Bacillati</taxon>
        <taxon>Bacillota</taxon>
        <taxon>Clostridia</taxon>
        <taxon>Eubacteriales</taxon>
        <taxon>Acutalibacteraceae</taxon>
        <taxon>Caproiciproducens</taxon>
    </lineage>
</organism>